<feature type="transmembrane region" description="Helical" evidence="7">
    <location>
        <begin position="226"/>
        <end position="247"/>
    </location>
</feature>
<proteinExistence type="predicted"/>
<name>A0A3B0WL13_9ZZZZ</name>
<feature type="transmembrane region" description="Helical" evidence="7">
    <location>
        <begin position="145"/>
        <end position="167"/>
    </location>
</feature>
<sequence>MIHFLRSNPSFLSLFICQFLGAFNDNLYKNAMIMFITFKLSQTPEQTGLLITLAAGLFILPFFLFSSFAGQLADRYLKSQLIQKIKLSEVLVMLIGAIALMSQQLELLFITLFLMGTQSAFFGPLKYSILPELLEDNVLMKGTALFSSSTFIAILLGSILGGIGVLVEGGTEVMAVSVVLVSLLGYGVSLWIKPTTVHNPALKIETNLFKSTWQMITLCRHHKMPFFALLAISWFWFLGATLLSQIPSLVKYDLYADDVVVVTFLSLFSVGIGLGAALVTRWFKGEINLKWHGLFLLGISLCFVFIEWLITRYGESVNHHEIALMGLSSFLAIWPLNSLLLLLVILAILGGAYIVPLYTLLQKQTPEPLRARMIAVNNIMNALFMVLSSVLIMIGYALSFSLMTMFVWLAILNSLMALSIHLYQKNKIGNNDERVI</sequence>
<evidence type="ECO:0000256" key="5">
    <source>
        <dbReference type="ARBA" id="ARBA00022989"/>
    </source>
</evidence>
<feature type="transmembrane region" description="Helical" evidence="7">
    <location>
        <begin position="259"/>
        <end position="279"/>
    </location>
</feature>
<feature type="transmembrane region" description="Helical" evidence="7">
    <location>
        <begin position="291"/>
        <end position="311"/>
    </location>
</feature>
<evidence type="ECO:0000256" key="2">
    <source>
        <dbReference type="ARBA" id="ARBA00022448"/>
    </source>
</evidence>
<comment type="subcellular location">
    <subcellularLocation>
        <location evidence="1">Cell membrane</location>
        <topology evidence="1">Multi-pass membrane protein</topology>
    </subcellularLocation>
</comment>
<accession>A0A3B0WL13</accession>
<dbReference type="PRINTS" id="PR01988">
    <property type="entry name" value="EXPORTERBACE"/>
</dbReference>
<evidence type="ECO:0000256" key="4">
    <source>
        <dbReference type="ARBA" id="ARBA00022692"/>
    </source>
</evidence>
<dbReference type="Pfam" id="PF07690">
    <property type="entry name" value="MFS_1"/>
    <property type="match status" value="1"/>
</dbReference>
<feature type="transmembrane region" description="Helical" evidence="7">
    <location>
        <begin position="173"/>
        <end position="192"/>
    </location>
</feature>
<dbReference type="InterPro" id="IPR020846">
    <property type="entry name" value="MFS_dom"/>
</dbReference>
<gene>
    <name evidence="9" type="ORF">MNBD_GAMMA03-1404</name>
</gene>
<evidence type="ECO:0000256" key="7">
    <source>
        <dbReference type="SAM" id="Phobius"/>
    </source>
</evidence>
<dbReference type="SUPFAM" id="SSF103473">
    <property type="entry name" value="MFS general substrate transporter"/>
    <property type="match status" value="1"/>
</dbReference>
<reference evidence="9" key="1">
    <citation type="submission" date="2018-06" db="EMBL/GenBank/DDBJ databases">
        <authorList>
            <person name="Zhirakovskaya E."/>
        </authorList>
    </citation>
    <scope>NUCLEOTIDE SEQUENCE</scope>
</reference>
<feature type="transmembrane region" description="Helical" evidence="7">
    <location>
        <begin position="405"/>
        <end position="423"/>
    </location>
</feature>
<keyword evidence="2" id="KW-0813">Transport</keyword>
<keyword evidence="5 7" id="KW-1133">Transmembrane helix</keyword>
<dbReference type="PANTHER" id="PTHR43266:SF2">
    <property type="entry name" value="MAJOR FACILITATOR SUPERFAMILY (MFS) PROFILE DOMAIN-CONTAINING PROTEIN"/>
    <property type="match status" value="1"/>
</dbReference>
<keyword evidence="6 7" id="KW-0472">Membrane</keyword>
<feature type="transmembrane region" description="Helical" evidence="7">
    <location>
        <begin position="331"/>
        <end position="358"/>
    </location>
</feature>
<feature type="transmembrane region" description="Helical" evidence="7">
    <location>
        <begin position="85"/>
        <end position="101"/>
    </location>
</feature>
<feature type="transmembrane region" description="Helical" evidence="7">
    <location>
        <begin position="48"/>
        <end position="73"/>
    </location>
</feature>
<evidence type="ECO:0000256" key="1">
    <source>
        <dbReference type="ARBA" id="ARBA00004651"/>
    </source>
</evidence>
<dbReference type="InterPro" id="IPR011701">
    <property type="entry name" value="MFS"/>
</dbReference>
<keyword evidence="9" id="KW-0808">Transferase</keyword>
<evidence type="ECO:0000256" key="3">
    <source>
        <dbReference type="ARBA" id="ARBA00022475"/>
    </source>
</evidence>
<dbReference type="PANTHER" id="PTHR43266">
    <property type="entry name" value="MACROLIDE-EFFLUX PROTEIN"/>
    <property type="match status" value="1"/>
</dbReference>
<feature type="transmembrane region" description="Helical" evidence="7">
    <location>
        <begin position="379"/>
        <end position="399"/>
    </location>
</feature>
<keyword evidence="3" id="KW-1003">Cell membrane</keyword>
<dbReference type="AlphaFoldDB" id="A0A3B0WL13"/>
<keyword evidence="4 7" id="KW-0812">Transmembrane</keyword>
<keyword evidence="9" id="KW-0012">Acyltransferase</keyword>
<evidence type="ECO:0000313" key="9">
    <source>
        <dbReference type="EMBL" id="VAW45156.1"/>
    </source>
</evidence>
<dbReference type="InterPro" id="IPR036259">
    <property type="entry name" value="MFS_trans_sf"/>
</dbReference>
<dbReference type="EC" id="2.3.1.40" evidence="9"/>
<dbReference type="CDD" id="cd06173">
    <property type="entry name" value="MFS_MefA_like"/>
    <property type="match status" value="1"/>
</dbReference>
<dbReference type="InterPro" id="IPR022324">
    <property type="entry name" value="Bacilysin_exporter_BacE_put"/>
</dbReference>
<dbReference type="Gene3D" id="1.20.1250.20">
    <property type="entry name" value="MFS general substrate transporter like domains"/>
    <property type="match status" value="1"/>
</dbReference>
<protein>
    <submittedName>
        <fullName evidence="9">Lysophospholipid transporter LplT / 2-acylglycerophosphoethanolamine acyltransferase</fullName>
        <ecNumber evidence="9">2.3.1.40</ecNumber>
    </submittedName>
</protein>
<dbReference type="GO" id="GO:0005886">
    <property type="term" value="C:plasma membrane"/>
    <property type="evidence" value="ECO:0007669"/>
    <property type="project" value="UniProtKB-SubCell"/>
</dbReference>
<organism evidence="9">
    <name type="scientific">hydrothermal vent metagenome</name>
    <dbReference type="NCBI Taxonomy" id="652676"/>
    <lineage>
        <taxon>unclassified sequences</taxon>
        <taxon>metagenomes</taxon>
        <taxon>ecological metagenomes</taxon>
    </lineage>
</organism>
<dbReference type="GO" id="GO:0008779">
    <property type="term" value="F:acyl-[acyl-carrier-protein]-phospholipid O-acyltransferase activity"/>
    <property type="evidence" value="ECO:0007669"/>
    <property type="project" value="UniProtKB-EC"/>
</dbReference>
<dbReference type="GO" id="GO:0022857">
    <property type="term" value="F:transmembrane transporter activity"/>
    <property type="evidence" value="ECO:0007669"/>
    <property type="project" value="InterPro"/>
</dbReference>
<dbReference type="PROSITE" id="PS50850">
    <property type="entry name" value="MFS"/>
    <property type="match status" value="1"/>
</dbReference>
<feature type="domain" description="Major facilitator superfamily (MFS) profile" evidence="8">
    <location>
        <begin position="10"/>
        <end position="428"/>
    </location>
</feature>
<evidence type="ECO:0000259" key="8">
    <source>
        <dbReference type="PROSITE" id="PS50850"/>
    </source>
</evidence>
<evidence type="ECO:0000256" key="6">
    <source>
        <dbReference type="ARBA" id="ARBA00023136"/>
    </source>
</evidence>
<dbReference type="EMBL" id="UOFC01000044">
    <property type="protein sequence ID" value="VAW45156.1"/>
    <property type="molecule type" value="Genomic_DNA"/>
</dbReference>